<dbReference type="STRING" id="1210090.GCA_001613185_00548"/>
<dbReference type="RefSeq" id="WP_067502722.1">
    <property type="nucleotide sequence ID" value="NZ_QNRE01000004.1"/>
</dbReference>
<dbReference type="InterPro" id="IPR046373">
    <property type="entry name" value="Acyl-CoA_Oxase/DH_mid-dom_sf"/>
</dbReference>
<sequence>MECVFDFLLTEPPAPAADSVAAAWARHRAVAARFATPLDAAVAGGYSADRIGYAFLSGYQEALRALLPALPEGPGALAATEEGGGHPAAIRTALTGADGAWTVSGTKTFATLGSAARWLVVIASAGATPEGRNRLRAVLVASAGPGVTVTDRPPLPFAPEIPHATVVFDGAPATVLPGDGYADVLKPFRTVEDVHVLGAALGWLVRVGRGSGWPAPMIERLLAAVASVRGIDLTHASAPGTHIALGGVYAEFGRIVADSEPLWELAGTEITARWARDRPLFEVAGRVRAQRLATAWRAVDSAVGN</sequence>
<evidence type="ECO:0000313" key="3">
    <source>
        <dbReference type="Proteomes" id="UP000252586"/>
    </source>
</evidence>
<organism evidence="2 3">
    <name type="scientific">Nocardia puris</name>
    <dbReference type="NCBI Taxonomy" id="208602"/>
    <lineage>
        <taxon>Bacteria</taxon>
        <taxon>Bacillati</taxon>
        <taxon>Actinomycetota</taxon>
        <taxon>Actinomycetes</taxon>
        <taxon>Mycobacteriales</taxon>
        <taxon>Nocardiaceae</taxon>
        <taxon>Nocardia</taxon>
    </lineage>
</organism>
<gene>
    <name evidence="2" type="ORF">DFR74_104389</name>
</gene>
<dbReference type="AlphaFoldDB" id="A0A366DNL1"/>
<dbReference type="InterPro" id="IPR009100">
    <property type="entry name" value="AcylCoA_DH/oxidase_NM_dom_sf"/>
</dbReference>
<comment type="caution">
    <text evidence="2">The sequence shown here is derived from an EMBL/GenBank/DDBJ whole genome shotgun (WGS) entry which is preliminary data.</text>
</comment>
<accession>A0A366DNL1</accession>
<feature type="domain" description="Acyl-CoA oxidase/dehydrogenase middle" evidence="1">
    <location>
        <begin position="76"/>
        <end position="169"/>
    </location>
</feature>
<dbReference type="GO" id="GO:0016627">
    <property type="term" value="F:oxidoreductase activity, acting on the CH-CH group of donors"/>
    <property type="evidence" value="ECO:0007669"/>
    <property type="project" value="InterPro"/>
</dbReference>
<protein>
    <submittedName>
        <fullName evidence="2">Acyl-CoA dehydrogenase-like protein</fullName>
    </submittedName>
</protein>
<dbReference type="Pfam" id="PF02770">
    <property type="entry name" value="Acyl-CoA_dh_M"/>
    <property type="match status" value="1"/>
</dbReference>
<dbReference type="SUPFAM" id="SSF56645">
    <property type="entry name" value="Acyl-CoA dehydrogenase NM domain-like"/>
    <property type="match status" value="1"/>
</dbReference>
<keyword evidence="3" id="KW-1185">Reference proteome</keyword>
<reference evidence="2 3" key="1">
    <citation type="submission" date="2018-06" db="EMBL/GenBank/DDBJ databases">
        <title>Genomic Encyclopedia of Type Strains, Phase IV (KMG-IV): sequencing the most valuable type-strain genomes for metagenomic binning, comparative biology and taxonomic classification.</title>
        <authorList>
            <person name="Goeker M."/>
        </authorList>
    </citation>
    <scope>NUCLEOTIDE SEQUENCE [LARGE SCALE GENOMIC DNA]</scope>
    <source>
        <strain evidence="2 3">DSM 44599</strain>
    </source>
</reference>
<dbReference type="Proteomes" id="UP000252586">
    <property type="component" value="Unassembled WGS sequence"/>
</dbReference>
<dbReference type="EMBL" id="QNRE01000004">
    <property type="protein sequence ID" value="RBO91683.1"/>
    <property type="molecule type" value="Genomic_DNA"/>
</dbReference>
<proteinExistence type="predicted"/>
<evidence type="ECO:0000313" key="2">
    <source>
        <dbReference type="EMBL" id="RBO91683.1"/>
    </source>
</evidence>
<dbReference type="InterPro" id="IPR006091">
    <property type="entry name" value="Acyl-CoA_Oxase/DH_mid-dom"/>
</dbReference>
<dbReference type="Gene3D" id="2.40.110.10">
    <property type="entry name" value="Butyryl-CoA Dehydrogenase, subunit A, domain 2"/>
    <property type="match status" value="1"/>
</dbReference>
<dbReference type="OrthoDB" id="4568976at2"/>
<name>A0A366DNL1_9NOCA</name>
<evidence type="ECO:0000259" key="1">
    <source>
        <dbReference type="Pfam" id="PF02770"/>
    </source>
</evidence>